<dbReference type="Pfam" id="PF03975">
    <property type="entry name" value="CheD"/>
    <property type="match status" value="1"/>
</dbReference>
<name>A0A1Q2D886_9ENTE</name>
<evidence type="ECO:0000313" key="2">
    <source>
        <dbReference type="EMBL" id="AQP54582.1"/>
    </source>
</evidence>
<dbReference type="KEGG" id="vpi:BW732_10465"/>
<dbReference type="EC" id="3.5.1.44" evidence="1"/>
<evidence type="ECO:0000256" key="1">
    <source>
        <dbReference type="HAMAP-Rule" id="MF_01440"/>
    </source>
</evidence>
<dbReference type="PANTHER" id="PTHR35147:SF1">
    <property type="entry name" value="CHEMORECEPTOR GLUTAMINE DEAMIDASE CHED-RELATED"/>
    <property type="match status" value="1"/>
</dbReference>
<dbReference type="CDD" id="cd16352">
    <property type="entry name" value="CheD"/>
    <property type="match status" value="1"/>
</dbReference>
<dbReference type="AlphaFoldDB" id="A0A1Q2D886"/>
<protein>
    <recommendedName>
        <fullName evidence="1">Probable chemoreceptor glutamine deamidase CheD</fullName>
        <ecNumber evidence="1">3.5.1.44</ecNumber>
    </recommendedName>
</protein>
<dbReference type="EMBL" id="CP019609">
    <property type="protein sequence ID" value="AQP54582.1"/>
    <property type="molecule type" value="Genomic_DNA"/>
</dbReference>
<dbReference type="STRING" id="633807.BW732_10465"/>
<comment type="function">
    <text evidence="1">Probably deamidates glutamine residues to glutamate on methyl-accepting chemotaxis receptors (MCPs), playing an important role in chemotaxis.</text>
</comment>
<dbReference type="OrthoDB" id="9807202at2"/>
<accession>A0A1Q2D886</accession>
<keyword evidence="3" id="KW-1185">Reference proteome</keyword>
<dbReference type="PANTHER" id="PTHR35147">
    <property type="entry name" value="CHEMORECEPTOR GLUTAMINE DEAMIDASE CHED-RELATED"/>
    <property type="match status" value="1"/>
</dbReference>
<keyword evidence="1" id="KW-0145">Chemotaxis</keyword>
<comment type="catalytic activity">
    <reaction evidence="1">
        <text>L-glutaminyl-[protein] + H2O = L-glutamyl-[protein] + NH4(+)</text>
        <dbReference type="Rhea" id="RHEA:16441"/>
        <dbReference type="Rhea" id="RHEA-COMP:10207"/>
        <dbReference type="Rhea" id="RHEA-COMP:10208"/>
        <dbReference type="ChEBI" id="CHEBI:15377"/>
        <dbReference type="ChEBI" id="CHEBI:28938"/>
        <dbReference type="ChEBI" id="CHEBI:29973"/>
        <dbReference type="ChEBI" id="CHEBI:30011"/>
        <dbReference type="EC" id="3.5.1.44"/>
    </reaction>
</comment>
<dbReference type="InterPro" id="IPR011324">
    <property type="entry name" value="Cytotoxic_necrot_fac-like_cat"/>
</dbReference>
<keyword evidence="1" id="KW-0378">Hydrolase</keyword>
<dbReference type="InterPro" id="IPR005659">
    <property type="entry name" value="Chemorcpt_Glu_NH3ase_CheD"/>
</dbReference>
<proteinExistence type="inferred from homology"/>
<dbReference type="HAMAP" id="MF_01440">
    <property type="entry name" value="CheD"/>
    <property type="match status" value="1"/>
</dbReference>
<dbReference type="GO" id="GO:0050568">
    <property type="term" value="F:protein-glutamine glutaminase activity"/>
    <property type="evidence" value="ECO:0007669"/>
    <property type="project" value="UniProtKB-UniRule"/>
</dbReference>
<dbReference type="GO" id="GO:0006935">
    <property type="term" value="P:chemotaxis"/>
    <property type="evidence" value="ECO:0007669"/>
    <property type="project" value="UniProtKB-UniRule"/>
</dbReference>
<gene>
    <name evidence="1" type="primary">cheD</name>
    <name evidence="2" type="ORF">BW732_10465</name>
</gene>
<sequence length="162" mass="17673">MPEVKKVGISDYQIAQAPDSLQTLGLGSCVAVFIYDKHKKIGGLSHIMLPNSHLFKGRAEIKVEKFADLALPKMVTELKENYGCTRLVAKIAGGANMFSFNQGAQTQNIGERNVIAVQTALKDLKIPLLASHVGGTMGRSFFANLEDLTVTVKMVNREIIEL</sequence>
<comment type="similarity">
    <text evidence="1">Belongs to the CheD family.</text>
</comment>
<dbReference type="Gene3D" id="3.30.1330.200">
    <property type="match status" value="1"/>
</dbReference>
<organism evidence="2 3">
    <name type="scientific">Vagococcus penaei</name>
    <dbReference type="NCBI Taxonomy" id="633807"/>
    <lineage>
        <taxon>Bacteria</taxon>
        <taxon>Bacillati</taxon>
        <taxon>Bacillota</taxon>
        <taxon>Bacilli</taxon>
        <taxon>Lactobacillales</taxon>
        <taxon>Enterococcaceae</taxon>
        <taxon>Vagococcus</taxon>
    </lineage>
</organism>
<dbReference type="SUPFAM" id="SSF64438">
    <property type="entry name" value="CNF1/YfiH-like putative cysteine hydrolases"/>
    <property type="match status" value="1"/>
</dbReference>
<evidence type="ECO:0000313" key="3">
    <source>
        <dbReference type="Proteomes" id="UP000188246"/>
    </source>
</evidence>
<dbReference type="InterPro" id="IPR038592">
    <property type="entry name" value="CheD-like_sf"/>
</dbReference>
<dbReference type="Proteomes" id="UP000188246">
    <property type="component" value="Chromosome"/>
</dbReference>
<dbReference type="RefSeq" id="WP_077276670.1">
    <property type="nucleotide sequence ID" value="NZ_CP019609.1"/>
</dbReference>
<reference evidence="2 3" key="1">
    <citation type="journal article" date="2010" name="Int. J. Syst. Evol. Microbiol.">
        <title>Vagococcus penaei sp. nov., isolated from spoilage microbiota of cooked shrimp (Penaeus vannamei).</title>
        <authorList>
            <person name="Jaffres E."/>
            <person name="Prevost H."/>
            <person name="Rossero A."/>
            <person name="Joffraud J.J."/>
            <person name="Dousset X."/>
        </authorList>
    </citation>
    <scope>NUCLEOTIDE SEQUENCE [LARGE SCALE GENOMIC DNA]</scope>
    <source>
        <strain evidence="2 3">CD276</strain>
    </source>
</reference>